<sequence length="223" mass="25605">MKTKILAISLLFLSIHSFAQKTYYKINGGNAVDETKYVAEKEKITKTGILEELLLKTEKKENSIIHIVKLGVLSTTPDGFDPYGETKKYIGTRFEIEKFVNENNKKFDKDFLNGKPTFINFWFTKCPPCIEEIPFLNKLKEKFNGKANFITISFNDKKTIEEFIKQQPFNFTHIPNAKNQIDELNISAFPTSLILDKNGIVKFVFGEVSDDVKDIEVIFEGLL</sequence>
<proteinExistence type="predicted"/>
<dbReference type="EMBL" id="JAJNAY010000001">
    <property type="protein sequence ID" value="MCD1117987.1"/>
    <property type="molecule type" value="Genomic_DNA"/>
</dbReference>
<dbReference type="InterPro" id="IPR050553">
    <property type="entry name" value="Thioredoxin_ResA/DsbE_sf"/>
</dbReference>
<feature type="domain" description="Thioredoxin" evidence="2">
    <location>
        <begin position="88"/>
        <end position="223"/>
    </location>
</feature>
<dbReference type="SUPFAM" id="SSF52833">
    <property type="entry name" value="Thioredoxin-like"/>
    <property type="match status" value="1"/>
</dbReference>
<dbReference type="PANTHER" id="PTHR42852">
    <property type="entry name" value="THIOL:DISULFIDE INTERCHANGE PROTEIN DSBE"/>
    <property type="match status" value="1"/>
</dbReference>
<accession>A0A9Q3YY36</accession>
<dbReference type="RefSeq" id="WP_230670227.1">
    <property type="nucleotide sequence ID" value="NZ_JAJNAY010000001.1"/>
</dbReference>
<dbReference type="InterPro" id="IPR013766">
    <property type="entry name" value="Thioredoxin_domain"/>
</dbReference>
<dbReference type="Gene3D" id="3.40.30.10">
    <property type="entry name" value="Glutaredoxin"/>
    <property type="match status" value="1"/>
</dbReference>
<evidence type="ECO:0000256" key="1">
    <source>
        <dbReference type="SAM" id="SignalP"/>
    </source>
</evidence>
<feature type="signal peptide" evidence="1">
    <location>
        <begin position="1"/>
        <end position="19"/>
    </location>
</feature>
<feature type="chain" id="PRO_5040127983" evidence="1">
    <location>
        <begin position="20"/>
        <end position="223"/>
    </location>
</feature>
<dbReference type="Pfam" id="PF08534">
    <property type="entry name" value="Redoxin"/>
    <property type="match status" value="1"/>
</dbReference>
<gene>
    <name evidence="3" type="ORF">LO744_14085</name>
</gene>
<dbReference type="Proteomes" id="UP001108025">
    <property type="component" value="Unassembled WGS sequence"/>
</dbReference>
<dbReference type="PROSITE" id="PS51352">
    <property type="entry name" value="THIOREDOXIN_2"/>
    <property type="match status" value="1"/>
</dbReference>
<organism evidence="3 4">
    <name type="scientific">Chryseobacterium turcicum</name>
    <dbReference type="NCBI Taxonomy" id="2898076"/>
    <lineage>
        <taxon>Bacteria</taxon>
        <taxon>Pseudomonadati</taxon>
        <taxon>Bacteroidota</taxon>
        <taxon>Flavobacteriia</taxon>
        <taxon>Flavobacteriales</taxon>
        <taxon>Weeksellaceae</taxon>
        <taxon>Chryseobacterium group</taxon>
        <taxon>Chryseobacterium</taxon>
    </lineage>
</organism>
<evidence type="ECO:0000313" key="3">
    <source>
        <dbReference type="EMBL" id="MCD1117987.1"/>
    </source>
</evidence>
<dbReference type="InterPro" id="IPR036249">
    <property type="entry name" value="Thioredoxin-like_sf"/>
</dbReference>
<dbReference type="PANTHER" id="PTHR42852:SF13">
    <property type="entry name" value="PROTEIN DIPZ"/>
    <property type="match status" value="1"/>
</dbReference>
<evidence type="ECO:0000259" key="2">
    <source>
        <dbReference type="PROSITE" id="PS51352"/>
    </source>
</evidence>
<protein>
    <submittedName>
        <fullName evidence="3">TlpA family protein disulfide reductase</fullName>
    </submittedName>
</protein>
<dbReference type="GO" id="GO:0016491">
    <property type="term" value="F:oxidoreductase activity"/>
    <property type="evidence" value="ECO:0007669"/>
    <property type="project" value="InterPro"/>
</dbReference>
<dbReference type="CDD" id="cd02966">
    <property type="entry name" value="TlpA_like_family"/>
    <property type="match status" value="1"/>
</dbReference>
<keyword evidence="1" id="KW-0732">Signal</keyword>
<name>A0A9Q3YY36_9FLAO</name>
<evidence type="ECO:0000313" key="4">
    <source>
        <dbReference type="Proteomes" id="UP001108025"/>
    </source>
</evidence>
<dbReference type="InterPro" id="IPR013740">
    <property type="entry name" value="Redoxin"/>
</dbReference>
<keyword evidence="4" id="KW-1185">Reference proteome</keyword>
<dbReference type="AlphaFoldDB" id="A0A9Q3YY36"/>
<reference evidence="3" key="1">
    <citation type="submission" date="2021-11" db="EMBL/GenBank/DDBJ databases">
        <title>Description of novel Chryseobacterium species.</title>
        <authorList>
            <person name="Saticioglu I.B."/>
            <person name="Ay H."/>
            <person name="Altun S."/>
            <person name="Duman M."/>
        </authorList>
    </citation>
    <scope>NUCLEOTIDE SEQUENCE</scope>
    <source>
        <strain evidence="3">C-17</strain>
    </source>
</reference>
<comment type="caution">
    <text evidence="3">The sequence shown here is derived from an EMBL/GenBank/DDBJ whole genome shotgun (WGS) entry which is preliminary data.</text>
</comment>